<organism evidence="1 2">
    <name type="scientific">Actinomycetospora chlora</name>
    <dbReference type="NCBI Taxonomy" id="663608"/>
    <lineage>
        <taxon>Bacteria</taxon>
        <taxon>Bacillati</taxon>
        <taxon>Actinomycetota</taxon>
        <taxon>Actinomycetes</taxon>
        <taxon>Pseudonocardiales</taxon>
        <taxon>Pseudonocardiaceae</taxon>
        <taxon>Actinomycetospora</taxon>
    </lineage>
</organism>
<proteinExistence type="predicted"/>
<reference evidence="2" key="1">
    <citation type="journal article" date="2019" name="Int. J. Syst. Evol. Microbiol.">
        <title>The Global Catalogue of Microorganisms (GCM) 10K type strain sequencing project: providing services to taxonomists for standard genome sequencing and annotation.</title>
        <authorList>
            <consortium name="The Broad Institute Genomics Platform"/>
            <consortium name="The Broad Institute Genome Sequencing Center for Infectious Disease"/>
            <person name="Wu L."/>
            <person name="Ma J."/>
        </authorList>
    </citation>
    <scope>NUCLEOTIDE SEQUENCE [LARGE SCALE GENOMIC DNA]</scope>
    <source>
        <strain evidence="2">JCM 17979</strain>
    </source>
</reference>
<accession>A0ABP9BN98</accession>
<dbReference type="EMBL" id="BAABHO010000032">
    <property type="protein sequence ID" value="GAA4798073.1"/>
    <property type="molecule type" value="Genomic_DNA"/>
</dbReference>
<protein>
    <submittedName>
        <fullName evidence="1">Uncharacterized protein</fullName>
    </submittedName>
</protein>
<gene>
    <name evidence="1" type="ORF">GCM10023200_38040</name>
</gene>
<dbReference type="Proteomes" id="UP001500928">
    <property type="component" value="Unassembled WGS sequence"/>
</dbReference>
<comment type="caution">
    <text evidence="1">The sequence shown here is derived from an EMBL/GenBank/DDBJ whole genome shotgun (WGS) entry which is preliminary data.</text>
</comment>
<evidence type="ECO:0000313" key="1">
    <source>
        <dbReference type="EMBL" id="GAA4798073.1"/>
    </source>
</evidence>
<evidence type="ECO:0000313" key="2">
    <source>
        <dbReference type="Proteomes" id="UP001500928"/>
    </source>
</evidence>
<keyword evidence="2" id="KW-1185">Reference proteome</keyword>
<name>A0ABP9BN98_9PSEU</name>
<sequence length="134" mass="14810">MRSEGGKPQEVLDLHPLAARVFEVVQDEFAVPPQYPLALHDVDHVADGAPLVETAAFAMRFLQIVRHYAAPGRAVETEYLVGVIVVLVPVLEDLAERSVEHRALLNLARDRFYDAAWSIVRETGGPPNGLFTVQ</sequence>
<dbReference type="RefSeq" id="WP_345418616.1">
    <property type="nucleotide sequence ID" value="NZ_BAABHO010000032.1"/>
</dbReference>